<protein>
    <recommendedName>
        <fullName evidence="1">DUF58 domain-containing protein</fullName>
    </recommendedName>
</protein>
<evidence type="ECO:0000313" key="2">
    <source>
        <dbReference type="EMBL" id="MBK1702999.1"/>
    </source>
</evidence>
<reference evidence="2" key="1">
    <citation type="submission" date="2017-08" db="EMBL/GenBank/DDBJ databases">
        <authorList>
            <person name="Imhoff J.F."/>
            <person name="Rahn T."/>
            <person name="Kuenzel S."/>
            <person name="Neulinger S.C."/>
        </authorList>
    </citation>
    <scope>NUCLEOTIDE SEQUENCE</scope>
    <source>
        <strain evidence="2">DSM 11080</strain>
    </source>
</reference>
<gene>
    <name evidence="2" type="ORF">CKO40_00135</name>
</gene>
<proteinExistence type="predicted"/>
<keyword evidence="3" id="KW-1185">Reference proteome</keyword>
<organism evidence="2 3">
    <name type="scientific">Halochromatium glycolicum</name>
    <dbReference type="NCBI Taxonomy" id="85075"/>
    <lineage>
        <taxon>Bacteria</taxon>
        <taxon>Pseudomonadati</taxon>
        <taxon>Pseudomonadota</taxon>
        <taxon>Gammaproteobacteria</taxon>
        <taxon>Chromatiales</taxon>
        <taxon>Chromatiaceae</taxon>
        <taxon>Halochromatium</taxon>
    </lineage>
</organism>
<feature type="domain" description="DUF58" evidence="1">
    <location>
        <begin position="55"/>
        <end position="254"/>
    </location>
</feature>
<comment type="caution">
    <text evidence="2">The sequence shown here is derived from an EMBL/GenBank/DDBJ whole genome shotgun (WGS) entry which is preliminary data.</text>
</comment>
<accession>A0AAJ0U092</accession>
<dbReference type="PANTHER" id="PTHR33608">
    <property type="entry name" value="BLL2464 PROTEIN"/>
    <property type="match status" value="1"/>
</dbReference>
<dbReference type="PANTHER" id="PTHR33608:SF6">
    <property type="entry name" value="BLL2464 PROTEIN"/>
    <property type="match status" value="1"/>
</dbReference>
<dbReference type="AlphaFoldDB" id="A0AAJ0U092"/>
<evidence type="ECO:0000313" key="3">
    <source>
        <dbReference type="Proteomes" id="UP001296776"/>
    </source>
</evidence>
<dbReference type="InterPro" id="IPR002881">
    <property type="entry name" value="DUF58"/>
</dbReference>
<dbReference type="EMBL" id="NRSJ01000001">
    <property type="protein sequence ID" value="MBK1702999.1"/>
    <property type="molecule type" value="Genomic_DNA"/>
</dbReference>
<dbReference type="Pfam" id="PF01882">
    <property type="entry name" value="DUF58"/>
    <property type="match status" value="1"/>
</dbReference>
<evidence type="ECO:0000259" key="1">
    <source>
        <dbReference type="Pfam" id="PF01882"/>
    </source>
</evidence>
<name>A0AAJ0U092_9GAMM</name>
<dbReference type="Proteomes" id="UP001296776">
    <property type="component" value="Unassembled WGS sequence"/>
</dbReference>
<sequence length="313" mass="34012">MINSGPATPLAAVDAQRLRRLASFVVSLLAGRPLHHGGPLHDLRPAASGLEFIDHRDFIAGDDPRGIDWRASARRRQPLVRRYRDERASDWLILLDRSASMDASAGVWSLAVQLAAGLAFVPMQLGHRTLVALFSDRLDAWSSIGRSETAYLAQRRLLATAMARQCGGASRPEAALPLTERGSRVLLISDGLRQDAMVPALARLRSAAGGLEMIQVQGPLPELDGPVTAVDIENGSERVLMGDTATRAEAVKARTELDAALTEGCRRLRVPLSRARPGDDWDRVLLRHLLRHPRPAVGNGDVSLAQERARAVQ</sequence>
<reference evidence="2" key="2">
    <citation type="journal article" date="2020" name="Microorganisms">
        <title>Osmotic Adaptation and Compatible Solute Biosynthesis of Phototrophic Bacteria as Revealed from Genome Analyses.</title>
        <authorList>
            <person name="Imhoff J.F."/>
            <person name="Rahn T."/>
            <person name="Kunzel S."/>
            <person name="Keller A."/>
            <person name="Neulinger S.C."/>
        </authorList>
    </citation>
    <scope>NUCLEOTIDE SEQUENCE</scope>
    <source>
        <strain evidence="2">DSM 11080</strain>
    </source>
</reference>